<keyword evidence="4" id="KW-1185">Reference proteome</keyword>
<organism evidence="3 4">
    <name type="scientific">Eimeria maxima</name>
    <name type="common">Coccidian parasite</name>
    <dbReference type="NCBI Taxonomy" id="5804"/>
    <lineage>
        <taxon>Eukaryota</taxon>
        <taxon>Sar</taxon>
        <taxon>Alveolata</taxon>
        <taxon>Apicomplexa</taxon>
        <taxon>Conoidasida</taxon>
        <taxon>Coccidia</taxon>
        <taxon>Eucoccidiorida</taxon>
        <taxon>Eimeriorina</taxon>
        <taxon>Eimeriidae</taxon>
        <taxon>Eimeria</taxon>
    </lineage>
</organism>
<evidence type="ECO:0008006" key="5">
    <source>
        <dbReference type="Google" id="ProtNLM"/>
    </source>
</evidence>
<protein>
    <recommendedName>
        <fullName evidence="5">Transmembrane protein</fullName>
    </recommendedName>
</protein>
<evidence type="ECO:0000256" key="1">
    <source>
        <dbReference type="SAM" id="MobiDB-lite"/>
    </source>
</evidence>
<dbReference type="GeneID" id="25336390"/>
<gene>
    <name evidence="3" type="ORF">EMWEY_00024040</name>
</gene>
<sequence>MFPAFGFVAASAYLSVGLIERTSAADPRGNGVSSLSNPEYPVENVTQEKFLMATTETAALSKIPVVWAALSGAVCAALFLVLKYIQPSTSSQKEAGEAIRSHRTRKDAEGDESLEGDEGLAGAGDGESGEEDAASSHDETKVGGGASGFVMEQEESEEEGIMTPYHQSGAINTDDDKSEADTEDDEDASIHRVDDLIGPDPIPERGQPWPPADPAVTLGRKEVEERVEDMQNIVDCIEGSERAKPFRGSRGHSFTYLLWQAFYCSQKNLNAECGPDVPRELNKNFRELVQKMEDLIFAYRFEQGAGNDLRRLVTIGNALRTIEVVDGRESSRGLCGEHWVAGWSS</sequence>
<name>U6LXV7_EIMMA</name>
<reference evidence="3" key="1">
    <citation type="submission" date="2013-10" db="EMBL/GenBank/DDBJ databases">
        <title>Genomic analysis of the causative agents of coccidiosis in chickens.</title>
        <authorList>
            <person name="Reid A.J."/>
            <person name="Blake D."/>
            <person name="Billington K."/>
            <person name="Browne H."/>
            <person name="Dunn M."/>
            <person name="Hung S."/>
            <person name="Kawahara F."/>
            <person name="Miranda-Saavedra D."/>
            <person name="Mourier T."/>
            <person name="Nagra H."/>
            <person name="Otto T.D."/>
            <person name="Rawlings N."/>
            <person name="Sanchez A."/>
            <person name="Sanders M."/>
            <person name="Subramaniam C."/>
            <person name="Tay Y."/>
            <person name="Dear P."/>
            <person name="Doerig C."/>
            <person name="Gruber A."/>
            <person name="Parkinson J."/>
            <person name="Shirley M."/>
            <person name="Wan K.L."/>
            <person name="Berriman M."/>
            <person name="Tomley F."/>
            <person name="Pain A."/>
        </authorList>
    </citation>
    <scope>NUCLEOTIDE SEQUENCE [LARGE SCALE GENOMIC DNA]</scope>
    <source>
        <strain evidence="3">Weybridge</strain>
    </source>
</reference>
<evidence type="ECO:0000256" key="2">
    <source>
        <dbReference type="SAM" id="SignalP"/>
    </source>
</evidence>
<feature type="compositionally biased region" description="Acidic residues" evidence="1">
    <location>
        <begin position="109"/>
        <end position="118"/>
    </location>
</feature>
<dbReference type="AlphaFoldDB" id="U6LXV7"/>
<feature type="chain" id="PRO_5004675330" description="Transmembrane protein" evidence="2">
    <location>
        <begin position="25"/>
        <end position="345"/>
    </location>
</feature>
<reference evidence="3" key="2">
    <citation type="submission" date="2013-10" db="EMBL/GenBank/DDBJ databases">
        <authorList>
            <person name="Aslett M."/>
        </authorList>
    </citation>
    <scope>NUCLEOTIDE SEQUENCE [LARGE SCALE GENOMIC DNA]</scope>
    <source>
        <strain evidence="3">Weybridge</strain>
    </source>
</reference>
<evidence type="ECO:0000313" key="3">
    <source>
        <dbReference type="EMBL" id="CDJ56802.1"/>
    </source>
</evidence>
<dbReference type="Proteomes" id="UP000030763">
    <property type="component" value="Unassembled WGS sequence"/>
</dbReference>
<proteinExistence type="predicted"/>
<dbReference type="OMA" id="FLMATTE"/>
<dbReference type="VEuPathDB" id="ToxoDB:EMWEY_00024040"/>
<feature type="region of interest" description="Disordered" evidence="1">
    <location>
        <begin position="91"/>
        <end position="215"/>
    </location>
</feature>
<feature type="compositionally biased region" description="Acidic residues" evidence="1">
    <location>
        <begin position="176"/>
        <end position="187"/>
    </location>
</feature>
<keyword evidence="2" id="KW-0732">Signal</keyword>
<dbReference type="OrthoDB" id="348205at2759"/>
<accession>U6LXV7</accession>
<dbReference type="RefSeq" id="XP_013333452.1">
    <property type="nucleotide sequence ID" value="XM_013477998.1"/>
</dbReference>
<feature type="signal peptide" evidence="2">
    <location>
        <begin position="1"/>
        <end position="24"/>
    </location>
</feature>
<evidence type="ECO:0000313" key="4">
    <source>
        <dbReference type="Proteomes" id="UP000030763"/>
    </source>
</evidence>
<dbReference type="EMBL" id="HG719119">
    <property type="protein sequence ID" value="CDJ56802.1"/>
    <property type="molecule type" value="Genomic_DNA"/>
</dbReference>